<accession>A0A2A6EKZ3</accession>
<dbReference type="RefSeq" id="WP_097648117.1">
    <property type="nucleotide sequence ID" value="NZ_NSLZ01000027.1"/>
</dbReference>
<proteinExistence type="predicted"/>
<sequence>MENRYSEEDFNSFVQELIDSDRLEGKELGISKRMLEVGYDQLTNKQKYVFDKAIRNNTVDKCEICCDDISFNEMLEALDNGGYCSHCKNMMEKLEKE</sequence>
<evidence type="ECO:0000313" key="1">
    <source>
        <dbReference type="EMBL" id="PIN27453.1"/>
    </source>
</evidence>
<protein>
    <submittedName>
        <fullName evidence="1">Uncharacterized protein</fullName>
    </submittedName>
</protein>
<reference evidence="1 2" key="1">
    <citation type="submission" date="2017-11" db="EMBL/GenBank/DDBJ databases">
        <title>Genome sequencing of Prevotella intermedia KCOM 2069.</title>
        <authorList>
            <person name="Kook J.-K."/>
            <person name="Park S.-N."/>
            <person name="Lim Y.K."/>
        </authorList>
    </citation>
    <scope>NUCLEOTIDE SEQUENCE [LARGE SCALE GENOMIC DNA]</scope>
    <source>
        <strain evidence="1 2">KCOM 2069</strain>
    </source>
</reference>
<dbReference type="Proteomes" id="UP000230500">
    <property type="component" value="Unassembled WGS sequence"/>
</dbReference>
<comment type="caution">
    <text evidence="1">The sequence shown here is derived from an EMBL/GenBank/DDBJ whole genome shotgun (WGS) entry which is preliminary data.</text>
</comment>
<dbReference type="EMBL" id="PESN01000002">
    <property type="protein sequence ID" value="PIN27453.1"/>
    <property type="molecule type" value="Genomic_DNA"/>
</dbReference>
<evidence type="ECO:0000313" key="2">
    <source>
        <dbReference type="Proteomes" id="UP000230500"/>
    </source>
</evidence>
<organism evidence="1 2">
    <name type="scientific">Prevotella intermedia</name>
    <dbReference type="NCBI Taxonomy" id="28131"/>
    <lineage>
        <taxon>Bacteria</taxon>
        <taxon>Pseudomonadati</taxon>
        <taxon>Bacteroidota</taxon>
        <taxon>Bacteroidia</taxon>
        <taxon>Bacteroidales</taxon>
        <taxon>Prevotellaceae</taxon>
        <taxon>Prevotella</taxon>
    </lineage>
</organism>
<name>A0A2A6EKZ3_PREIN</name>
<gene>
    <name evidence="1" type="ORF">CUC04_08730</name>
</gene>
<dbReference type="AlphaFoldDB" id="A0A2A6EKZ3"/>